<gene>
    <name evidence="2" type="ORF">RAJCM14343_0152</name>
</gene>
<protein>
    <submittedName>
        <fullName evidence="2">Uncharacterized protein</fullName>
    </submittedName>
</protein>
<proteinExistence type="predicted"/>
<evidence type="ECO:0000256" key="1">
    <source>
        <dbReference type="SAM" id="MobiDB-lite"/>
    </source>
</evidence>
<evidence type="ECO:0000313" key="3">
    <source>
        <dbReference type="Proteomes" id="UP000325466"/>
    </source>
</evidence>
<sequence>MRDDQRQGLRTHRYSLVESVQRGHRRRPKPGKGNEKVNGR</sequence>
<reference evidence="2 3" key="1">
    <citation type="journal article" date="2018" name="Biodegradation">
        <title>1,4-Dioxane degradation characteristics of Rhodococcus aetherivorans JCM 14343.</title>
        <authorList>
            <person name="Inoue D."/>
            <person name="Tsunoda T."/>
            <person name="Yamamoto N."/>
            <person name="Ike M."/>
            <person name="Sei K."/>
        </authorList>
    </citation>
    <scope>NUCLEOTIDE SEQUENCE [LARGE SCALE GENOMIC DNA]</scope>
    <source>
        <strain evidence="2 3">JCM 14343</strain>
    </source>
</reference>
<dbReference type="EMBL" id="BLAH01000005">
    <property type="protein sequence ID" value="GES34908.1"/>
    <property type="molecule type" value="Genomic_DNA"/>
</dbReference>
<accession>A0ABQ0YEF7</accession>
<comment type="caution">
    <text evidence="2">The sequence shown here is derived from an EMBL/GenBank/DDBJ whole genome shotgun (WGS) entry which is preliminary data.</text>
</comment>
<name>A0ABQ0YEF7_9NOCA</name>
<evidence type="ECO:0000313" key="2">
    <source>
        <dbReference type="EMBL" id="GES34908.1"/>
    </source>
</evidence>
<feature type="region of interest" description="Disordered" evidence="1">
    <location>
        <begin position="1"/>
        <end position="40"/>
    </location>
</feature>
<dbReference type="Proteomes" id="UP000325466">
    <property type="component" value="Unassembled WGS sequence"/>
</dbReference>
<organism evidence="2 3">
    <name type="scientific">Rhodococcus aetherivorans</name>
    <dbReference type="NCBI Taxonomy" id="191292"/>
    <lineage>
        <taxon>Bacteria</taxon>
        <taxon>Bacillati</taxon>
        <taxon>Actinomycetota</taxon>
        <taxon>Actinomycetes</taxon>
        <taxon>Mycobacteriales</taxon>
        <taxon>Nocardiaceae</taxon>
        <taxon>Rhodococcus</taxon>
    </lineage>
</organism>
<keyword evidence="3" id="KW-1185">Reference proteome</keyword>